<proteinExistence type="predicted"/>
<protein>
    <submittedName>
        <fullName evidence="1">Glycoside hydrolase family 5 protein</fullName>
    </submittedName>
</protein>
<reference evidence="1" key="1">
    <citation type="journal article" date="2021" name="New Phytol.">
        <title>Evolutionary innovations through gain and loss of genes in the ectomycorrhizal Boletales.</title>
        <authorList>
            <person name="Wu G."/>
            <person name="Miyauchi S."/>
            <person name="Morin E."/>
            <person name="Kuo A."/>
            <person name="Drula E."/>
            <person name="Varga T."/>
            <person name="Kohler A."/>
            <person name="Feng B."/>
            <person name="Cao Y."/>
            <person name="Lipzen A."/>
            <person name="Daum C."/>
            <person name="Hundley H."/>
            <person name="Pangilinan J."/>
            <person name="Johnson J."/>
            <person name="Barry K."/>
            <person name="LaButti K."/>
            <person name="Ng V."/>
            <person name="Ahrendt S."/>
            <person name="Min B."/>
            <person name="Choi I.G."/>
            <person name="Park H."/>
            <person name="Plett J.M."/>
            <person name="Magnuson J."/>
            <person name="Spatafora J.W."/>
            <person name="Nagy L.G."/>
            <person name="Henrissat B."/>
            <person name="Grigoriev I.V."/>
            <person name="Yang Z.L."/>
            <person name="Xu J."/>
            <person name="Martin F.M."/>
        </authorList>
    </citation>
    <scope>NUCLEOTIDE SEQUENCE</scope>
    <source>
        <strain evidence="1">KUC20120723A-06</strain>
    </source>
</reference>
<name>A0ACB8B115_9AGAM</name>
<keyword evidence="1" id="KW-0378">Hydrolase</keyword>
<sequence>MRLGVKHLSAFASVALSLNGASAANSFAGSNLYYAAGLYPDARATLLDGLQSAGLKVLRVWLDGQSETQKGTPINPFPDLEPVTIGTYNDTVLDRLDDFMLDAHSHGIKLLISMHSFNALQAGDVYGQLYGTGYFYQNATPQAQFDARLEHVLNHVHTTLGKPWKELSDYIFAFEAENEAMIGKGQTYIQDNQAWQCDRANTIKSVLGDNSGILVVTGGESWMSESVQPDWLNCTSLDVISIHSYGTGDFVTSSIQAYVQQAQQAGKKLLYEEWGACYFDTENNDCPSGTALDTTTRNSNIQTWAAQITAAGVPWFYWQVIPSADPHDGEDYEIGIGDASWSTLQAASAAALQAPAAFDFSGYLL</sequence>
<evidence type="ECO:0000313" key="2">
    <source>
        <dbReference type="Proteomes" id="UP000790709"/>
    </source>
</evidence>
<comment type="caution">
    <text evidence="1">The sequence shown here is derived from an EMBL/GenBank/DDBJ whole genome shotgun (WGS) entry which is preliminary data.</text>
</comment>
<dbReference type="Proteomes" id="UP000790709">
    <property type="component" value="Unassembled WGS sequence"/>
</dbReference>
<gene>
    <name evidence="1" type="ORF">BV22DRAFT_1041111</name>
</gene>
<organism evidence="1 2">
    <name type="scientific">Leucogyrophana mollusca</name>
    <dbReference type="NCBI Taxonomy" id="85980"/>
    <lineage>
        <taxon>Eukaryota</taxon>
        <taxon>Fungi</taxon>
        <taxon>Dikarya</taxon>
        <taxon>Basidiomycota</taxon>
        <taxon>Agaricomycotina</taxon>
        <taxon>Agaricomycetes</taxon>
        <taxon>Agaricomycetidae</taxon>
        <taxon>Boletales</taxon>
        <taxon>Boletales incertae sedis</taxon>
        <taxon>Leucogyrophana</taxon>
    </lineage>
</organism>
<accession>A0ACB8B115</accession>
<keyword evidence="2" id="KW-1185">Reference proteome</keyword>
<dbReference type="EMBL" id="MU266679">
    <property type="protein sequence ID" value="KAH7919242.1"/>
    <property type="molecule type" value="Genomic_DNA"/>
</dbReference>
<evidence type="ECO:0000313" key="1">
    <source>
        <dbReference type="EMBL" id="KAH7919242.1"/>
    </source>
</evidence>